<comment type="caution">
    <text evidence="2">The sequence shown here is derived from an EMBL/GenBank/DDBJ whole genome shotgun (WGS) entry which is preliminary data.</text>
</comment>
<dbReference type="InterPro" id="IPR006935">
    <property type="entry name" value="Helicase/UvrB_N"/>
</dbReference>
<feature type="domain" description="Helicase ATP-binding" evidence="1">
    <location>
        <begin position="21"/>
        <end position="202"/>
    </location>
</feature>
<keyword evidence="2" id="KW-0067">ATP-binding</keyword>
<dbReference type="PANTHER" id="PTHR47396">
    <property type="entry name" value="TYPE I RESTRICTION ENZYME ECOKI R PROTEIN"/>
    <property type="match status" value="1"/>
</dbReference>
<dbReference type="InterPro" id="IPR050742">
    <property type="entry name" value="Helicase_Restrict-Modif_Enz"/>
</dbReference>
<evidence type="ECO:0000313" key="2">
    <source>
        <dbReference type="EMBL" id="RCK71005.1"/>
    </source>
</evidence>
<dbReference type="RefSeq" id="WP_114124707.1">
    <property type="nucleotide sequence ID" value="NZ_QOUI01000001.1"/>
</dbReference>
<dbReference type="GO" id="GO:0016787">
    <property type="term" value="F:hydrolase activity"/>
    <property type="evidence" value="ECO:0007669"/>
    <property type="project" value="InterPro"/>
</dbReference>
<dbReference type="GO" id="GO:0003677">
    <property type="term" value="F:DNA binding"/>
    <property type="evidence" value="ECO:0007669"/>
    <property type="project" value="InterPro"/>
</dbReference>
<dbReference type="InterPro" id="IPR027417">
    <property type="entry name" value="P-loop_NTPase"/>
</dbReference>
<keyword evidence="2" id="KW-0547">Nucleotide-binding</keyword>
<protein>
    <submittedName>
        <fullName evidence="2">DEAD/DEAH box helicase</fullName>
    </submittedName>
</protein>
<accession>A0A367YYL3</accession>
<keyword evidence="2" id="KW-0378">Hydrolase</keyword>
<dbReference type="CDD" id="cd18785">
    <property type="entry name" value="SF2_C"/>
    <property type="match status" value="1"/>
</dbReference>
<dbReference type="InterPro" id="IPR014001">
    <property type="entry name" value="Helicase_ATP-bd"/>
</dbReference>
<evidence type="ECO:0000313" key="3">
    <source>
        <dbReference type="Proteomes" id="UP000252770"/>
    </source>
</evidence>
<dbReference type="Gene3D" id="3.40.50.300">
    <property type="entry name" value="P-loop containing nucleotide triphosphate hydrolases"/>
    <property type="match status" value="2"/>
</dbReference>
<sequence length="918" mass="97642">MPARPRVPRRHQREALTALGDLWRRGGTRAWVVLPPGAGKTLVGLWSAAELLTDDRVARVVVLGPNTAIQGQWLEEAATLAAEGVLPATVGDDRSLQAGLTALTYQSLAVFDPDAEVDEDGVEQPLLARLHPNGQALVERLRSAGPLLLVLDECHHLLEVWGRLLAELLELLPQVRVLGLTATPPGALTAAEAELVDDLFGDVVYQASIPALVREGDLAPFAELAWLVRPTPTELDWLADGGVRFAELCSYLTDPAHGSTGFLQWLDRRFCAPVGTTTTWAALASAEPELCDAALRMHTAGLLALPTGARLHETHRRPPDADDWMLLADDWLRRGLDADDPADRAVLERVRTVLPSIGYRWTRNRIVPGRSPVDRVLARTEAKAAAAVQLLTAEAAQLGSRLRALVLCDHESASATLPGVLDDVLAPEAGSARAVLRTLLDDPGTASLGPLLVTGRTVAGAEETLRQLAAYVERREPGLGLGVGEDEGLPVLTGGWDSRRWVASVTDFFEDGHSQVLVGTRGLLGEGWDARRVSGLVDLTAATTTTAVVQTRGRALRTDPDWPDKTAVTWSVVALAPEHPRGANDWQRLVRKHTGFWGVDADGEVVDGVGHVDPAFSPYHPPDVAEIEAVNARMLRRAEQRHRLTEQWRVGEPYRDELAHTLRLVPGRRPLGTGTAAVAVVPDGAGRLRARALAVPGPVHPAAVVGVLAAAAGLVLTLLDPGPLALLVPLALALAGGVQAARLLRRGRLALEAARQPTTVHQVAAAVADGLHAGGLSPRGADAVVVEVDSAGEYRCRLTGVEVAVSAQFAAALEEALGPVLDPRYLISRRVPAAVSGRRALLRVGAGGTVPTAEAWHAVPTALGRNATLVEGYARAWDRWVGPGRTLWTGSPEGAGVLAAQHGSDPFDVTSLVRVGWE</sequence>
<gene>
    <name evidence="2" type="ORF">DT076_00510</name>
</gene>
<dbReference type="PANTHER" id="PTHR47396:SF1">
    <property type="entry name" value="ATP-DEPENDENT HELICASE IRC3-RELATED"/>
    <property type="match status" value="1"/>
</dbReference>
<dbReference type="PROSITE" id="PS51192">
    <property type="entry name" value="HELICASE_ATP_BIND_1"/>
    <property type="match status" value="1"/>
</dbReference>
<dbReference type="SMART" id="SM00487">
    <property type="entry name" value="DEXDc"/>
    <property type="match status" value="1"/>
</dbReference>
<dbReference type="GO" id="GO:0005829">
    <property type="term" value="C:cytosol"/>
    <property type="evidence" value="ECO:0007669"/>
    <property type="project" value="TreeGrafter"/>
</dbReference>
<dbReference type="SUPFAM" id="SSF52540">
    <property type="entry name" value="P-loop containing nucleoside triphosphate hydrolases"/>
    <property type="match status" value="2"/>
</dbReference>
<name>A0A367YYL3_9ACTN</name>
<dbReference type="GO" id="GO:0004386">
    <property type="term" value="F:helicase activity"/>
    <property type="evidence" value="ECO:0007669"/>
    <property type="project" value="UniProtKB-KW"/>
</dbReference>
<dbReference type="EMBL" id="QOUI01000001">
    <property type="protein sequence ID" value="RCK71005.1"/>
    <property type="molecule type" value="Genomic_DNA"/>
</dbReference>
<dbReference type="AlphaFoldDB" id="A0A367YYL3"/>
<reference evidence="2 3" key="1">
    <citation type="submission" date="2018-07" db="EMBL/GenBank/DDBJ databases">
        <title>Desertimonas flava gen. nov. sp. nov.</title>
        <authorList>
            <person name="Liu S."/>
        </authorList>
    </citation>
    <scope>NUCLEOTIDE SEQUENCE [LARGE SCALE GENOMIC DNA]</scope>
    <source>
        <strain evidence="2 3">16Sb5-5</strain>
    </source>
</reference>
<dbReference type="Pfam" id="PF04851">
    <property type="entry name" value="ResIII"/>
    <property type="match status" value="1"/>
</dbReference>
<dbReference type="Proteomes" id="UP000252770">
    <property type="component" value="Unassembled WGS sequence"/>
</dbReference>
<organism evidence="2 3">
    <name type="scientific">Desertihabitans brevis</name>
    <dbReference type="NCBI Taxonomy" id="2268447"/>
    <lineage>
        <taxon>Bacteria</taxon>
        <taxon>Bacillati</taxon>
        <taxon>Actinomycetota</taxon>
        <taxon>Actinomycetes</taxon>
        <taxon>Propionibacteriales</taxon>
        <taxon>Propionibacteriaceae</taxon>
        <taxon>Desertihabitans</taxon>
    </lineage>
</organism>
<keyword evidence="2" id="KW-0347">Helicase</keyword>
<proteinExistence type="predicted"/>
<keyword evidence="3" id="KW-1185">Reference proteome</keyword>
<dbReference type="GO" id="GO:0005524">
    <property type="term" value="F:ATP binding"/>
    <property type="evidence" value="ECO:0007669"/>
    <property type="project" value="InterPro"/>
</dbReference>
<evidence type="ECO:0000259" key="1">
    <source>
        <dbReference type="PROSITE" id="PS51192"/>
    </source>
</evidence>